<dbReference type="SUPFAM" id="SSF88659">
    <property type="entry name" value="Sigma3 and sigma4 domains of RNA polymerase sigma factors"/>
    <property type="match status" value="1"/>
</dbReference>
<dbReference type="RefSeq" id="WP_057916073.1">
    <property type="nucleotide sequence ID" value="NZ_CP011129.1"/>
</dbReference>
<dbReference type="EMBL" id="CP011129">
    <property type="protein sequence ID" value="ALN78206.1"/>
    <property type="molecule type" value="Genomic_DNA"/>
</dbReference>
<dbReference type="GO" id="GO:0003677">
    <property type="term" value="F:DNA binding"/>
    <property type="evidence" value="ECO:0007669"/>
    <property type="project" value="InterPro"/>
</dbReference>
<dbReference type="GO" id="GO:0016987">
    <property type="term" value="F:sigma factor activity"/>
    <property type="evidence" value="ECO:0007669"/>
    <property type="project" value="InterPro"/>
</dbReference>
<dbReference type="InterPro" id="IPR036388">
    <property type="entry name" value="WH-like_DNA-bd_sf"/>
</dbReference>
<dbReference type="InterPro" id="IPR052704">
    <property type="entry name" value="ECF_Sigma-70_Domain"/>
</dbReference>
<organism evidence="4 5">
    <name type="scientific">Lysobacter antibioticus</name>
    <dbReference type="NCBI Taxonomy" id="84531"/>
    <lineage>
        <taxon>Bacteria</taxon>
        <taxon>Pseudomonadati</taxon>
        <taxon>Pseudomonadota</taxon>
        <taxon>Gammaproteobacteria</taxon>
        <taxon>Lysobacterales</taxon>
        <taxon>Lysobacteraceae</taxon>
        <taxon>Lysobacter</taxon>
    </lineage>
</organism>
<dbReference type="SUPFAM" id="SSF54427">
    <property type="entry name" value="NTF2-like"/>
    <property type="match status" value="1"/>
</dbReference>
<dbReference type="InterPro" id="IPR013324">
    <property type="entry name" value="RNA_pol_sigma_r3/r4-like"/>
</dbReference>
<dbReference type="PATRIC" id="fig|84531.8.peg.47"/>
<dbReference type="AlphaFoldDB" id="A0A0S2F3V3"/>
<dbReference type="Proteomes" id="UP000060787">
    <property type="component" value="Chromosome"/>
</dbReference>
<dbReference type="Pfam" id="PF08281">
    <property type="entry name" value="Sigma70_r4_2"/>
    <property type="match status" value="1"/>
</dbReference>
<dbReference type="eggNOG" id="COG1595">
    <property type="taxonomic scope" value="Bacteria"/>
</dbReference>
<dbReference type="InterPro" id="IPR007627">
    <property type="entry name" value="RNA_pol_sigma70_r2"/>
</dbReference>
<dbReference type="InterPro" id="IPR014284">
    <property type="entry name" value="RNA_pol_sigma-70_dom"/>
</dbReference>
<dbReference type="InterPro" id="IPR013249">
    <property type="entry name" value="RNA_pol_sigma70_r4_t2"/>
</dbReference>
<dbReference type="InterPro" id="IPR032710">
    <property type="entry name" value="NTF2-like_dom_sf"/>
</dbReference>
<gene>
    <name evidence="4" type="ORF">LA76x_0044</name>
</gene>
<dbReference type="PANTHER" id="PTHR30173">
    <property type="entry name" value="SIGMA 19 FACTOR"/>
    <property type="match status" value="1"/>
</dbReference>
<sequence>MNAPDDSQLFAQSAPMLIGLAYRILGSRADAEDAVQDTFLKWQDADRSSIDNPAAWLTTACTRRCIDLLRSAHRTRVDYVGSWLPEPIQTAAAERPDEQLSLASSLSTAFLLLLERLTPKERAAYLLHEIFEQSYADVARTLEIEEAACRKLVQRARANVEQEKVRHVTPAEQQDQLLAAFETALTEGRTAPLAALLSEQITLRADGGGKVSAAAEALHGHDAVLGFIERILHPACRNDRWTFVDLNGSRGVILEREGRIEAAVSFGYDEDDRLRDIFIMRNPDKLARLEAVKIR</sequence>
<evidence type="ECO:0000259" key="3">
    <source>
        <dbReference type="Pfam" id="PF08281"/>
    </source>
</evidence>
<keyword evidence="5" id="KW-1185">Reference proteome</keyword>
<dbReference type="SUPFAM" id="SSF88946">
    <property type="entry name" value="Sigma2 domain of RNA polymerase sigma factors"/>
    <property type="match status" value="1"/>
</dbReference>
<protein>
    <submittedName>
        <fullName evidence="4">RNA polymerase sigma factor, sigma-70 family protein</fullName>
    </submittedName>
</protein>
<accession>A0A0S2F3V3</accession>
<feature type="domain" description="RNA polymerase sigma factor 70 region 4 type 2" evidence="3">
    <location>
        <begin position="109"/>
        <end position="158"/>
    </location>
</feature>
<evidence type="ECO:0000313" key="5">
    <source>
        <dbReference type="Proteomes" id="UP000060787"/>
    </source>
</evidence>
<evidence type="ECO:0000313" key="4">
    <source>
        <dbReference type="EMBL" id="ALN78206.1"/>
    </source>
</evidence>
<dbReference type="GO" id="GO:0006352">
    <property type="term" value="P:DNA-templated transcription initiation"/>
    <property type="evidence" value="ECO:0007669"/>
    <property type="project" value="InterPro"/>
</dbReference>
<dbReference type="STRING" id="84531.LA76x_0044"/>
<reference evidence="4 5" key="1">
    <citation type="journal article" date="2015" name="BMC Genomics">
        <title>Comparative genomics and metabolic profiling of the genus Lysobacter.</title>
        <authorList>
            <person name="de Bruijn I."/>
            <person name="Cheng X."/>
            <person name="de Jager V."/>
            <person name="Exposito R.G."/>
            <person name="Watrous J."/>
            <person name="Patel N."/>
            <person name="Postma J."/>
            <person name="Dorrestein P.C."/>
            <person name="Kobayashi D."/>
            <person name="Raaijmakers J.M."/>
        </authorList>
    </citation>
    <scope>NUCLEOTIDE SEQUENCE [LARGE SCALE GENOMIC DNA]</scope>
    <source>
        <strain evidence="4 5">76</strain>
    </source>
</reference>
<dbReference type="Gene3D" id="1.10.1740.10">
    <property type="match status" value="1"/>
</dbReference>
<feature type="domain" description="RNA polymerase sigma-70 region 2" evidence="2">
    <location>
        <begin position="9"/>
        <end position="74"/>
    </location>
</feature>
<dbReference type="NCBIfam" id="NF007214">
    <property type="entry name" value="PRK09636.1"/>
    <property type="match status" value="1"/>
</dbReference>
<comment type="subunit">
    <text evidence="1">Interacts transiently with the RNA polymerase catalytic core formed by RpoA, RpoB, RpoC and RpoZ (2 alpha, 1 beta, 1 beta' and 1 omega subunit) to form the RNA polymerase holoenzyme that can initiate transcription.</text>
</comment>
<proteinExistence type="predicted"/>
<dbReference type="Gene3D" id="1.10.10.10">
    <property type="entry name" value="Winged helix-like DNA-binding domain superfamily/Winged helix DNA-binding domain"/>
    <property type="match status" value="1"/>
</dbReference>
<name>A0A0S2F3V3_LYSAN</name>
<dbReference type="PANTHER" id="PTHR30173:SF36">
    <property type="entry name" value="ECF RNA POLYMERASE SIGMA FACTOR SIGJ"/>
    <property type="match status" value="1"/>
</dbReference>
<dbReference type="KEGG" id="lab:LA76x_0044"/>
<evidence type="ECO:0000256" key="1">
    <source>
        <dbReference type="ARBA" id="ARBA00011344"/>
    </source>
</evidence>
<evidence type="ECO:0000259" key="2">
    <source>
        <dbReference type="Pfam" id="PF04542"/>
    </source>
</evidence>
<dbReference type="Pfam" id="PF04542">
    <property type="entry name" value="Sigma70_r2"/>
    <property type="match status" value="1"/>
</dbReference>
<dbReference type="InterPro" id="IPR013325">
    <property type="entry name" value="RNA_pol_sigma_r2"/>
</dbReference>
<dbReference type="NCBIfam" id="TIGR02937">
    <property type="entry name" value="sigma70-ECF"/>
    <property type="match status" value="1"/>
</dbReference>